<proteinExistence type="predicted"/>
<evidence type="ECO:0000313" key="1">
    <source>
        <dbReference type="EMBL" id="KAH7938484.1"/>
    </source>
</evidence>
<accession>A0ACB8CC96</accession>
<keyword evidence="2" id="KW-1185">Reference proteome</keyword>
<sequence length="944" mass="103925">MKHNVFVEVPPPSQSSPQVTMPKPTSRRRHGESHRHHGSKRHQSEPRPDQRSDAAFPKSTEDTRASVITPQGAGSPASIGTAGKPMDDGKLSPLSAAPSPGLIASGRDHCSSSDRWLISPSPEVKPELQPVSVVVSVPSSPLCGSSPRSYVATGVDANRAIASVVDIWREPRADPSAASDKLQQKSAETPAAAQVHAAAAAEELRQQAPSPPSPQVSQRNDGHATKAKGSFAVTPKKRTAADLYLALENLGNVAETTQEPVMSRPTQIPTRNLTIPFTMACVGVSVLFMFAVFLVIKNKSTELSSKQCRTQDCDEHAMLLTKHLDPKLDPCEDFAAFVCSAWRASGTHSEQARSVIDDLRFTWYDHFDNTLRTGALSISVARKPRAMYKMCRRYFPANVSQMALVLKHIKKYQMQWPEPPSKPQPPLSMLVFLSSKWRLHFWITVNTLESSLSGKRRILVRPGLYLSIMLNQHRTVAQSYVQYWKQYLELLYPNANTRPDVNEAVVDGIRGIEEDVLNSLQNMAALLPNRPARFPFGKVRAYVPNASVTLWREAFQAGLSLQPALTDDDEIVASDVPYIRTVSMLLAKYSEVQLNMHITWLVLQYYAPMADYSVLVGYYGSNEKAQEYLPAYCAHKTSAAYKVLVLALGFHARFTDQDRTAIDAGFQSLLSAAVAKINSSRWMGDEDKARAADKVASMRMALWPPQSVLDDDTLEGLYADFPEKAPSFAQYWIDVLEAAARMNMTPDFSEALLLLGSHFPTYADYDYISNVVQLAMGAVTKPAYYSHGTRGMLYGGLLFLVALQLVRALDDEGIKWAPNGTALGDSTFSAPALEAYRAREQCQQGAAGKGSVFPEVPALEIAFSALKESRFRNDSEPTALVENLSELKVFFMTLCYLACASPGGTSSIGADCNKVVRNSRAFANAYRCRKGSKMNPENKCSFFA</sequence>
<organism evidence="1 2">
    <name type="scientific">Dermacentor silvarum</name>
    <name type="common">Tick</name>
    <dbReference type="NCBI Taxonomy" id="543639"/>
    <lineage>
        <taxon>Eukaryota</taxon>
        <taxon>Metazoa</taxon>
        <taxon>Ecdysozoa</taxon>
        <taxon>Arthropoda</taxon>
        <taxon>Chelicerata</taxon>
        <taxon>Arachnida</taxon>
        <taxon>Acari</taxon>
        <taxon>Parasitiformes</taxon>
        <taxon>Ixodida</taxon>
        <taxon>Ixodoidea</taxon>
        <taxon>Ixodidae</taxon>
        <taxon>Rhipicephalinae</taxon>
        <taxon>Dermacentor</taxon>
    </lineage>
</organism>
<comment type="caution">
    <text evidence="1">The sequence shown here is derived from an EMBL/GenBank/DDBJ whole genome shotgun (WGS) entry which is preliminary data.</text>
</comment>
<name>A0ACB8CC96_DERSI</name>
<protein>
    <submittedName>
        <fullName evidence="1">Uncharacterized protein</fullName>
    </submittedName>
</protein>
<gene>
    <name evidence="1" type="ORF">HPB49_024559</name>
</gene>
<dbReference type="Proteomes" id="UP000821865">
    <property type="component" value="Chromosome 8"/>
</dbReference>
<dbReference type="EMBL" id="CM023477">
    <property type="protein sequence ID" value="KAH7938484.1"/>
    <property type="molecule type" value="Genomic_DNA"/>
</dbReference>
<reference evidence="1" key="1">
    <citation type="submission" date="2020-05" db="EMBL/GenBank/DDBJ databases">
        <title>Large-scale comparative analyses of tick genomes elucidate their genetic diversity and vector capacities.</title>
        <authorList>
            <person name="Jia N."/>
            <person name="Wang J."/>
            <person name="Shi W."/>
            <person name="Du L."/>
            <person name="Sun Y."/>
            <person name="Zhan W."/>
            <person name="Jiang J."/>
            <person name="Wang Q."/>
            <person name="Zhang B."/>
            <person name="Ji P."/>
            <person name="Sakyi L.B."/>
            <person name="Cui X."/>
            <person name="Yuan T."/>
            <person name="Jiang B."/>
            <person name="Yang W."/>
            <person name="Lam T.T.-Y."/>
            <person name="Chang Q."/>
            <person name="Ding S."/>
            <person name="Wang X."/>
            <person name="Zhu J."/>
            <person name="Ruan X."/>
            <person name="Zhao L."/>
            <person name="Wei J."/>
            <person name="Que T."/>
            <person name="Du C."/>
            <person name="Cheng J."/>
            <person name="Dai P."/>
            <person name="Han X."/>
            <person name="Huang E."/>
            <person name="Gao Y."/>
            <person name="Liu J."/>
            <person name="Shao H."/>
            <person name="Ye R."/>
            <person name="Li L."/>
            <person name="Wei W."/>
            <person name="Wang X."/>
            <person name="Wang C."/>
            <person name="Yang T."/>
            <person name="Huo Q."/>
            <person name="Li W."/>
            <person name="Guo W."/>
            <person name="Chen H."/>
            <person name="Zhou L."/>
            <person name="Ni X."/>
            <person name="Tian J."/>
            <person name="Zhou Y."/>
            <person name="Sheng Y."/>
            <person name="Liu T."/>
            <person name="Pan Y."/>
            <person name="Xia L."/>
            <person name="Li J."/>
            <person name="Zhao F."/>
            <person name="Cao W."/>
        </authorList>
    </citation>
    <scope>NUCLEOTIDE SEQUENCE</scope>
    <source>
        <strain evidence="1">Dsil-2018</strain>
    </source>
</reference>
<evidence type="ECO:0000313" key="2">
    <source>
        <dbReference type="Proteomes" id="UP000821865"/>
    </source>
</evidence>